<comment type="caution">
    <text evidence="2">The sequence shown here is derived from an EMBL/GenBank/DDBJ whole genome shotgun (WGS) entry which is preliminary data.</text>
</comment>
<sequence length="172" mass="19776">MERTTRVGMQELDKHLSRIVENARRAPVAVHRYGAPWVWIVSQELWCQQRQQCLEDYLPLDHPLYALSHQLDQDGLLEQLAEHLPDGELPASLRARLLVLARYDGHDTDGQRLHDVLGYNLMYRWFVSLPMNQRPWPAGQLAAALQQGWADVQQTPLLAHRLRQLHGGVPGN</sequence>
<reference evidence="2 3" key="1">
    <citation type="submission" date="2024-07" db="EMBL/GenBank/DDBJ databases">
        <authorList>
            <person name="Ren Q."/>
        </authorList>
    </citation>
    <scope>NUCLEOTIDE SEQUENCE [LARGE SCALE GENOMIC DNA]</scope>
    <source>
        <strain evidence="2 3">REN37</strain>
    </source>
</reference>
<protein>
    <recommendedName>
        <fullName evidence="1">Transposase InsH N-terminal domain-containing protein</fullName>
    </recommendedName>
</protein>
<name>A0ABV4ACU4_9GAMM</name>
<dbReference type="Proteomes" id="UP001562065">
    <property type="component" value="Unassembled WGS sequence"/>
</dbReference>
<feature type="domain" description="Transposase InsH N-terminal" evidence="1">
    <location>
        <begin position="53"/>
        <end position="135"/>
    </location>
</feature>
<dbReference type="InterPro" id="IPR008490">
    <property type="entry name" value="Transposase_InsH_N"/>
</dbReference>
<gene>
    <name evidence="2" type="ORF">AB5I84_00735</name>
</gene>
<evidence type="ECO:0000313" key="2">
    <source>
        <dbReference type="EMBL" id="MEY1660669.1"/>
    </source>
</evidence>
<evidence type="ECO:0000259" key="1">
    <source>
        <dbReference type="Pfam" id="PF05598"/>
    </source>
</evidence>
<dbReference type="Pfam" id="PF05598">
    <property type="entry name" value="DUF772"/>
    <property type="match status" value="1"/>
</dbReference>
<dbReference type="RefSeq" id="WP_369453914.1">
    <property type="nucleotide sequence ID" value="NZ_JBGCUO010000001.1"/>
</dbReference>
<evidence type="ECO:0000313" key="3">
    <source>
        <dbReference type="Proteomes" id="UP001562065"/>
    </source>
</evidence>
<proteinExistence type="predicted"/>
<dbReference type="EMBL" id="JBGCUO010000001">
    <property type="protein sequence ID" value="MEY1660669.1"/>
    <property type="molecule type" value="Genomic_DNA"/>
</dbReference>
<organism evidence="2 3">
    <name type="scientific">Isoalcanivorax beigongshangi</name>
    <dbReference type="NCBI Taxonomy" id="3238810"/>
    <lineage>
        <taxon>Bacteria</taxon>
        <taxon>Pseudomonadati</taxon>
        <taxon>Pseudomonadota</taxon>
        <taxon>Gammaproteobacteria</taxon>
        <taxon>Oceanospirillales</taxon>
        <taxon>Alcanivoracaceae</taxon>
        <taxon>Isoalcanivorax</taxon>
    </lineage>
</organism>
<keyword evidence="3" id="KW-1185">Reference proteome</keyword>
<accession>A0ABV4ACU4</accession>